<dbReference type="Proteomes" id="UP000636888">
    <property type="component" value="Unassembled WGS sequence"/>
</dbReference>
<comment type="caution">
    <text evidence="1">The sequence shown here is derived from an EMBL/GenBank/DDBJ whole genome shotgun (WGS) entry which is preliminary data.</text>
</comment>
<protein>
    <submittedName>
        <fullName evidence="1">YezD family protein</fullName>
    </submittedName>
</protein>
<dbReference type="Pfam" id="PF10055">
    <property type="entry name" value="DUF2292"/>
    <property type="match status" value="1"/>
</dbReference>
<dbReference type="RefSeq" id="WP_199382582.1">
    <property type="nucleotide sequence ID" value="NZ_JAEMHM010000002.1"/>
</dbReference>
<accession>A0A8J7LTS2</accession>
<reference evidence="1" key="1">
    <citation type="submission" date="2020-12" db="EMBL/GenBank/DDBJ databases">
        <title>Geomonas sp. Red875, isolated from river sediment.</title>
        <authorList>
            <person name="Xu Z."/>
            <person name="Zhang Z."/>
            <person name="Masuda Y."/>
            <person name="Itoh H."/>
            <person name="Senoo K."/>
        </authorList>
    </citation>
    <scope>NUCLEOTIDE SEQUENCE</scope>
    <source>
        <strain evidence="1">Red875</strain>
    </source>
</reference>
<dbReference type="AlphaFoldDB" id="A0A8J7LTS2"/>
<proteinExistence type="predicted"/>
<dbReference type="InterPro" id="IPR018743">
    <property type="entry name" value="DUF2292"/>
</dbReference>
<keyword evidence="2" id="KW-1185">Reference proteome</keyword>
<organism evidence="1 2">
    <name type="scientific">Geomesophilobacter sediminis</name>
    <dbReference type="NCBI Taxonomy" id="2798584"/>
    <lineage>
        <taxon>Bacteria</taxon>
        <taxon>Pseudomonadati</taxon>
        <taxon>Thermodesulfobacteriota</taxon>
        <taxon>Desulfuromonadia</taxon>
        <taxon>Geobacterales</taxon>
        <taxon>Geobacteraceae</taxon>
        <taxon>Geomesophilobacter</taxon>
    </lineage>
</organism>
<sequence length="58" mass="6443">MATGSVIIRKKEDSIAATVRRIIEMLGELRFGSITVVVQEGKVLQIDKTEKFRIGPGR</sequence>
<evidence type="ECO:0000313" key="2">
    <source>
        <dbReference type="Proteomes" id="UP000636888"/>
    </source>
</evidence>
<name>A0A8J7LTS2_9BACT</name>
<gene>
    <name evidence="1" type="ORF">JFN93_03425</name>
</gene>
<dbReference type="EMBL" id="JAEMHM010000002">
    <property type="protein sequence ID" value="MBJ6723749.1"/>
    <property type="molecule type" value="Genomic_DNA"/>
</dbReference>
<evidence type="ECO:0000313" key="1">
    <source>
        <dbReference type="EMBL" id="MBJ6723749.1"/>
    </source>
</evidence>